<protein>
    <submittedName>
        <fullName evidence="1">Uncharacterized protein</fullName>
    </submittedName>
</protein>
<sequence length="134" mass="14544">MGFNRRVFTSLFFVLPSFLSLCPSHSHSSFPMIPVQDSQAASLLKISLANSQHGQDCGDDAAVKTHGVNTRHDQNGHKNASVKPRTCNSMARTAVMMQLSTLAMFLVGLQGDVLMAMTAALSHPLAPIPLQWRP</sequence>
<name>A0ACC0U6P4_9AGAM</name>
<dbReference type="Proteomes" id="UP001207468">
    <property type="component" value="Unassembled WGS sequence"/>
</dbReference>
<keyword evidence="2" id="KW-1185">Reference proteome</keyword>
<reference evidence="1" key="1">
    <citation type="submission" date="2021-03" db="EMBL/GenBank/DDBJ databases">
        <title>Evolutionary priming and transition to the ectomycorrhizal habit in an iconic lineage of mushroom-forming fungi: is preadaptation a requirement?</title>
        <authorList>
            <consortium name="DOE Joint Genome Institute"/>
            <person name="Looney B.P."/>
            <person name="Miyauchi S."/>
            <person name="Morin E."/>
            <person name="Drula E."/>
            <person name="Courty P.E."/>
            <person name="Chicoki N."/>
            <person name="Fauchery L."/>
            <person name="Kohler A."/>
            <person name="Kuo A."/>
            <person name="LaButti K."/>
            <person name="Pangilinan J."/>
            <person name="Lipzen A."/>
            <person name="Riley R."/>
            <person name="Andreopoulos W."/>
            <person name="He G."/>
            <person name="Johnson J."/>
            <person name="Barry K.W."/>
            <person name="Grigoriev I.V."/>
            <person name="Nagy L."/>
            <person name="Hibbett D."/>
            <person name="Henrissat B."/>
            <person name="Matheny P.B."/>
            <person name="Labbe J."/>
            <person name="Martin A.F."/>
        </authorList>
    </citation>
    <scope>NUCLEOTIDE SEQUENCE</scope>
    <source>
        <strain evidence="1">BPL698</strain>
    </source>
</reference>
<organism evidence="1 2">
    <name type="scientific">Russula earlei</name>
    <dbReference type="NCBI Taxonomy" id="71964"/>
    <lineage>
        <taxon>Eukaryota</taxon>
        <taxon>Fungi</taxon>
        <taxon>Dikarya</taxon>
        <taxon>Basidiomycota</taxon>
        <taxon>Agaricomycotina</taxon>
        <taxon>Agaricomycetes</taxon>
        <taxon>Russulales</taxon>
        <taxon>Russulaceae</taxon>
        <taxon>Russula</taxon>
    </lineage>
</organism>
<dbReference type="EMBL" id="JAGFNK010000128">
    <property type="protein sequence ID" value="KAI9507380.1"/>
    <property type="molecule type" value="Genomic_DNA"/>
</dbReference>
<evidence type="ECO:0000313" key="2">
    <source>
        <dbReference type="Proteomes" id="UP001207468"/>
    </source>
</evidence>
<evidence type="ECO:0000313" key="1">
    <source>
        <dbReference type="EMBL" id="KAI9507380.1"/>
    </source>
</evidence>
<gene>
    <name evidence="1" type="ORF">F5148DRAFT_1149807</name>
</gene>
<comment type="caution">
    <text evidence="1">The sequence shown here is derived from an EMBL/GenBank/DDBJ whole genome shotgun (WGS) entry which is preliminary data.</text>
</comment>
<proteinExistence type="predicted"/>
<accession>A0ACC0U6P4</accession>